<keyword evidence="3" id="KW-0175">Coiled coil</keyword>
<dbReference type="Gene3D" id="1.20.1160.11">
    <property type="entry name" value="Paired amphipathic helix"/>
    <property type="match status" value="1"/>
</dbReference>
<evidence type="ECO:0000256" key="2">
    <source>
        <dbReference type="ARBA" id="ARBA00023242"/>
    </source>
</evidence>
<accession>A0A4D9CVG8</accession>
<dbReference type="SUPFAM" id="SSF47762">
    <property type="entry name" value="PAH2 domain"/>
    <property type="match status" value="1"/>
</dbReference>
<reference evidence="4 5" key="1">
    <citation type="submission" date="2019-01" db="EMBL/GenBank/DDBJ databases">
        <title>Nuclear Genome Assembly of the Microalgal Biofuel strain Nannochloropsis salina CCMP1776.</title>
        <authorList>
            <person name="Hovde B."/>
        </authorList>
    </citation>
    <scope>NUCLEOTIDE SEQUENCE [LARGE SCALE GENOMIC DNA]</scope>
    <source>
        <strain evidence="4 5">CCMP1776</strain>
    </source>
</reference>
<comment type="subcellular location">
    <subcellularLocation>
        <location evidence="1">Nucleus</location>
    </subcellularLocation>
</comment>
<feature type="coiled-coil region" evidence="3">
    <location>
        <begin position="2"/>
        <end position="36"/>
    </location>
</feature>
<evidence type="ECO:0000313" key="5">
    <source>
        <dbReference type="Proteomes" id="UP000355283"/>
    </source>
</evidence>
<keyword evidence="2" id="KW-0539">Nucleus</keyword>
<dbReference type="Proteomes" id="UP000355283">
    <property type="component" value="Unassembled WGS sequence"/>
</dbReference>
<sequence>MAQQQRSLAEETAIRRREMEEEIQIQRTARERASTASRLQQKIGSRVEGLQKEWEGKVEENFDWILKERQGQDWTASSRAVFHRVLHLFRGHPDLLQGFSYFLPACLQAEAQEHVVAAGVPRPVESRRGDFPRERLAMDA</sequence>
<keyword evidence="5" id="KW-1185">Reference proteome</keyword>
<dbReference type="OrthoDB" id="10265969at2759"/>
<organism evidence="4 5">
    <name type="scientific">Nannochloropsis salina CCMP1776</name>
    <dbReference type="NCBI Taxonomy" id="1027361"/>
    <lineage>
        <taxon>Eukaryota</taxon>
        <taxon>Sar</taxon>
        <taxon>Stramenopiles</taxon>
        <taxon>Ochrophyta</taxon>
        <taxon>Eustigmatophyceae</taxon>
        <taxon>Eustigmatales</taxon>
        <taxon>Monodopsidaceae</taxon>
        <taxon>Microchloropsis</taxon>
        <taxon>Microchloropsis salina</taxon>
    </lineage>
</organism>
<dbReference type="Pfam" id="PF02671">
    <property type="entry name" value="PAH"/>
    <property type="match status" value="1"/>
</dbReference>
<dbReference type="GO" id="GO:0005634">
    <property type="term" value="C:nucleus"/>
    <property type="evidence" value="ECO:0007669"/>
    <property type="project" value="UniProtKB-SubCell"/>
</dbReference>
<evidence type="ECO:0000256" key="1">
    <source>
        <dbReference type="ARBA" id="ARBA00004123"/>
    </source>
</evidence>
<dbReference type="AlphaFoldDB" id="A0A4D9CVG8"/>
<dbReference type="EMBL" id="SDOX01000050">
    <property type="protein sequence ID" value="TFJ83232.1"/>
    <property type="molecule type" value="Genomic_DNA"/>
</dbReference>
<dbReference type="GO" id="GO:0006355">
    <property type="term" value="P:regulation of DNA-templated transcription"/>
    <property type="evidence" value="ECO:0007669"/>
    <property type="project" value="InterPro"/>
</dbReference>
<comment type="caution">
    <text evidence="4">The sequence shown here is derived from an EMBL/GenBank/DDBJ whole genome shotgun (WGS) entry which is preliminary data.</text>
</comment>
<name>A0A4D9CVG8_9STRA</name>
<proteinExistence type="predicted"/>
<dbReference type="InterPro" id="IPR036600">
    <property type="entry name" value="PAH_sf"/>
</dbReference>
<evidence type="ECO:0000256" key="3">
    <source>
        <dbReference type="SAM" id="Coils"/>
    </source>
</evidence>
<evidence type="ECO:0000313" key="4">
    <source>
        <dbReference type="EMBL" id="TFJ83232.1"/>
    </source>
</evidence>
<dbReference type="InterPro" id="IPR003822">
    <property type="entry name" value="PAH"/>
</dbReference>
<gene>
    <name evidence="4" type="ORF">NSK_005450</name>
</gene>
<protein>
    <submittedName>
        <fullName evidence="4">Uncharacterized protein</fullName>
    </submittedName>
</protein>